<proteinExistence type="predicted"/>
<reference evidence="1" key="1">
    <citation type="submission" date="2016-03" db="EMBL/GenBank/DDBJ databases">
        <authorList>
            <person name="Ploux O."/>
        </authorList>
    </citation>
    <scope>NUCLEOTIDE SEQUENCE</scope>
    <source>
        <strain evidence="1">UC10</strain>
    </source>
</reference>
<dbReference type="EMBL" id="LT598653">
    <property type="protein sequence ID" value="SBV34857.1"/>
    <property type="molecule type" value="Genomic_DNA"/>
</dbReference>
<accession>A0A1Y5Q505</accession>
<dbReference type="KEGG" id="sphu:SPPYR_3742"/>
<organism evidence="1">
    <name type="scientific">uncultured Sphingopyxis sp</name>
    <dbReference type="NCBI Taxonomy" id="310581"/>
    <lineage>
        <taxon>Bacteria</taxon>
        <taxon>Pseudomonadati</taxon>
        <taxon>Pseudomonadota</taxon>
        <taxon>Alphaproteobacteria</taxon>
        <taxon>Sphingomonadales</taxon>
        <taxon>Sphingomonadaceae</taxon>
        <taxon>Sphingopyxis</taxon>
        <taxon>environmental samples</taxon>
    </lineage>
</organism>
<protein>
    <submittedName>
        <fullName evidence="1">Uncharacterized protein</fullName>
    </submittedName>
</protein>
<sequence length="94" mass="9856">MTASPLPAAASSRTCAVCSATPWSPSTSVAAVDSSSVMARSVPFLAPVRRYPSDAAKVNLARFLHLLKAPPLQGRGWGGGYRDSVRLLAPTRCD</sequence>
<dbReference type="AlphaFoldDB" id="A0A1Y5Q505"/>
<gene>
    <name evidence="1" type="ORF">SPPYR_3742</name>
</gene>
<name>A0A1Y5Q505_9SPHN</name>
<evidence type="ECO:0000313" key="1">
    <source>
        <dbReference type="EMBL" id="SBV34857.1"/>
    </source>
</evidence>